<accession>A0ABS2D5H8</accession>
<organism evidence="2 3">
    <name type="scientific">Sphingomonas longa</name>
    <dbReference type="NCBI Taxonomy" id="2778730"/>
    <lineage>
        <taxon>Bacteria</taxon>
        <taxon>Pseudomonadati</taxon>
        <taxon>Pseudomonadota</taxon>
        <taxon>Alphaproteobacteria</taxon>
        <taxon>Sphingomonadales</taxon>
        <taxon>Sphingomonadaceae</taxon>
        <taxon>Sphingomonas</taxon>
    </lineage>
</organism>
<evidence type="ECO:0000313" key="2">
    <source>
        <dbReference type="EMBL" id="MBM6575808.1"/>
    </source>
</evidence>
<proteinExistence type="predicted"/>
<comment type="caution">
    <text evidence="2">The sequence shown here is derived from an EMBL/GenBank/DDBJ whole genome shotgun (WGS) entry which is preliminary data.</text>
</comment>
<evidence type="ECO:0000313" key="3">
    <source>
        <dbReference type="Proteomes" id="UP000763641"/>
    </source>
</evidence>
<sequence length="171" mass="19080">MIFSIVALAAMIAPAPATKNPVFSWGKPGVTQQNFERSALECSRPVATADVSADPSAKAYVAGFEVLDRENNMPPMPVPQSDDPNLVRADRQVRLKRMYSPERKVDALQNELQSRVDACLKANGYVRFALSDDQRRALTRLKRGSDERRRYLYTLGADADIVARQRVMAKP</sequence>
<reference evidence="2 3" key="1">
    <citation type="submission" date="2020-12" db="EMBL/GenBank/DDBJ databases">
        <title>Sphingomonas sp.</title>
        <authorList>
            <person name="Kim M.K."/>
        </authorList>
    </citation>
    <scope>NUCLEOTIDE SEQUENCE [LARGE SCALE GENOMIC DNA]</scope>
    <source>
        <strain evidence="2 3">BT552</strain>
    </source>
</reference>
<gene>
    <name evidence="2" type="ORF">ILT43_05445</name>
</gene>
<dbReference type="Proteomes" id="UP000763641">
    <property type="component" value="Unassembled WGS sequence"/>
</dbReference>
<dbReference type="EMBL" id="JAFEMC010000001">
    <property type="protein sequence ID" value="MBM6575808.1"/>
    <property type="molecule type" value="Genomic_DNA"/>
</dbReference>
<evidence type="ECO:0000256" key="1">
    <source>
        <dbReference type="SAM" id="SignalP"/>
    </source>
</evidence>
<feature type="chain" id="PRO_5046621130" evidence="1">
    <location>
        <begin position="20"/>
        <end position="171"/>
    </location>
</feature>
<protein>
    <submittedName>
        <fullName evidence="2">Uncharacterized protein</fullName>
    </submittedName>
</protein>
<keyword evidence="3" id="KW-1185">Reference proteome</keyword>
<dbReference type="RefSeq" id="WP_204195927.1">
    <property type="nucleotide sequence ID" value="NZ_JAFEMC010000001.1"/>
</dbReference>
<keyword evidence="1" id="KW-0732">Signal</keyword>
<feature type="signal peptide" evidence="1">
    <location>
        <begin position="1"/>
        <end position="19"/>
    </location>
</feature>
<name>A0ABS2D5H8_9SPHN</name>